<dbReference type="Proteomes" id="UP000178602">
    <property type="component" value="Unassembled WGS sequence"/>
</dbReference>
<sequence length="238" mass="27849">MIKHKLWLVLLLIVFIGWSASAKDLRAVKLKRFLGRYQFSPLRGHEHEILYCADKFGIDYRLYIAIAGAESTYGKRYPTTRKNLTGHCNGDTSFESIYSNIYKTSQLIGTRDWYKKYRKTKNIWDLVYVYKGVPPYDHYVKNLRYVFDTIASISVEDIKKEEAAWLARTNSPEYRVELKKKFQAEELAAWSARRYDKFESGKTITVNIRQEAARAPGIKPLKQNVFVSRDEFKSADVF</sequence>
<accession>A0A1F4T7B3</accession>
<dbReference type="AlphaFoldDB" id="A0A1F4T7B3"/>
<evidence type="ECO:0000313" key="1">
    <source>
        <dbReference type="EMBL" id="OGC28447.1"/>
    </source>
</evidence>
<evidence type="ECO:0008006" key="3">
    <source>
        <dbReference type="Google" id="ProtNLM"/>
    </source>
</evidence>
<name>A0A1F4T7B3_UNCSA</name>
<dbReference type="EMBL" id="MEUG01000001">
    <property type="protein sequence ID" value="OGC28447.1"/>
    <property type="molecule type" value="Genomic_DNA"/>
</dbReference>
<protein>
    <recommendedName>
        <fullName evidence="3">Mannosyl-glycoprotein endo-beta-N-acetylglucosamidase-like domain-containing protein</fullName>
    </recommendedName>
</protein>
<reference evidence="1 2" key="1">
    <citation type="journal article" date="2016" name="Nat. Commun.">
        <title>Thousands of microbial genomes shed light on interconnected biogeochemical processes in an aquifer system.</title>
        <authorList>
            <person name="Anantharaman K."/>
            <person name="Brown C.T."/>
            <person name="Hug L.A."/>
            <person name="Sharon I."/>
            <person name="Castelle C.J."/>
            <person name="Probst A.J."/>
            <person name="Thomas B.C."/>
            <person name="Singh A."/>
            <person name="Wilkins M.J."/>
            <person name="Karaoz U."/>
            <person name="Brodie E.L."/>
            <person name="Williams K.H."/>
            <person name="Hubbard S.S."/>
            <person name="Banfield J.F."/>
        </authorList>
    </citation>
    <scope>NUCLEOTIDE SEQUENCE [LARGE SCALE GENOMIC DNA]</scope>
</reference>
<organism evidence="1 2">
    <name type="scientific">candidate division WOR-1 bacterium RIFOXYC12_FULL_54_18</name>
    <dbReference type="NCBI Taxonomy" id="1802584"/>
    <lineage>
        <taxon>Bacteria</taxon>
        <taxon>Bacillati</taxon>
        <taxon>Saganbacteria</taxon>
    </lineage>
</organism>
<comment type="caution">
    <text evidence="1">The sequence shown here is derived from an EMBL/GenBank/DDBJ whole genome shotgun (WGS) entry which is preliminary data.</text>
</comment>
<evidence type="ECO:0000313" key="2">
    <source>
        <dbReference type="Proteomes" id="UP000178602"/>
    </source>
</evidence>
<gene>
    <name evidence="1" type="ORF">A3K49_05705</name>
</gene>
<proteinExistence type="predicted"/>